<reference evidence="1 2" key="1">
    <citation type="journal article" date="2016" name="Nat. Commun.">
        <title>Extremotolerant tardigrade genome and improved radiotolerance of human cultured cells by tardigrade-unique protein.</title>
        <authorList>
            <person name="Hashimoto T."/>
            <person name="Horikawa D.D."/>
            <person name="Saito Y."/>
            <person name="Kuwahara H."/>
            <person name="Kozuka-Hata H."/>
            <person name="Shin-I T."/>
            <person name="Minakuchi Y."/>
            <person name="Ohishi K."/>
            <person name="Motoyama A."/>
            <person name="Aizu T."/>
            <person name="Enomoto A."/>
            <person name="Kondo K."/>
            <person name="Tanaka S."/>
            <person name="Hara Y."/>
            <person name="Koshikawa S."/>
            <person name="Sagara H."/>
            <person name="Miura T."/>
            <person name="Yokobori S."/>
            <person name="Miyagawa K."/>
            <person name="Suzuki Y."/>
            <person name="Kubo T."/>
            <person name="Oyama M."/>
            <person name="Kohara Y."/>
            <person name="Fujiyama A."/>
            <person name="Arakawa K."/>
            <person name="Katayama T."/>
            <person name="Toyoda A."/>
            <person name="Kunieda T."/>
        </authorList>
    </citation>
    <scope>NUCLEOTIDE SEQUENCE [LARGE SCALE GENOMIC DNA]</scope>
    <source>
        <strain evidence="1 2">YOKOZUNA-1</strain>
    </source>
</reference>
<proteinExistence type="predicted"/>
<accession>A0A1D1ULE6</accession>
<dbReference type="EMBL" id="BDGG01000001">
    <property type="protein sequence ID" value="GAU90251.1"/>
    <property type="molecule type" value="Genomic_DNA"/>
</dbReference>
<evidence type="ECO:0000313" key="1">
    <source>
        <dbReference type="EMBL" id="GAU90251.1"/>
    </source>
</evidence>
<comment type="caution">
    <text evidence="1">The sequence shown here is derived from an EMBL/GenBank/DDBJ whole genome shotgun (WGS) entry which is preliminary data.</text>
</comment>
<protein>
    <submittedName>
        <fullName evidence="1">Uncharacterized protein</fullName>
    </submittedName>
</protein>
<dbReference type="Proteomes" id="UP000186922">
    <property type="component" value="Unassembled WGS sequence"/>
</dbReference>
<gene>
    <name evidence="1" type="primary">RvY_02698-1</name>
    <name evidence="1" type="synonym">RvY_02698.1</name>
    <name evidence="1" type="ORF">RvY_02698</name>
</gene>
<keyword evidence="2" id="KW-1185">Reference proteome</keyword>
<organism evidence="1 2">
    <name type="scientific">Ramazzottius varieornatus</name>
    <name type="common">Water bear</name>
    <name type="synonym">Tardigrade</name>
    <dbReference type="NCBI Taxonomy" id="947166"/>
    <lineage>
        <taxon>Eukaryota</taxon>
        <taxon>Metazoa</taxon>
        <taxon>Ecdysozoa</taxon>
        <taxon>Tardigrada</taxon>
        <taxon>Eutardigrada</taxon>
        <taxon>Parachela</taxon>
        <taxon>Hypsibioidea</taxon>
        <taxon>Ramazzottiidae</taxon>
        <taxon>Ramazzottius</taxon>
    </lineage>
</organism>
<name>A0A1D1ULE6_RAMVA</name>
<sequence>MSTKAVNLQSHLSNVFIFRARFSDWSISSVKDLFFALMVHTTSAAPRGAACGSDRYVSGGAGNNMDAKVNGCPSGQSWEPCCAACGSALQASRALQSVGIA</sequence>
<dbReference type="AlphaFoldDB" id="A0A1D1ULE6"/>
<evidence type="ECO:0000313" key="2">
    <source>
        <dbReference type="Proteomes" id="UP000186922"/>
    </source>
</evidence>